<dbReference type="SMART" id="SM01043">
    <property type="entry name" value="BTAD"/>
    <property type="match status" value="1"/>
</dbReference>
<organism evidence="2 3">
    <name type="scientific">Minwuia thermotolerans</name>
    <dbReference type="NCBI Taxonomy" id="2056226"/>
    <lineage>
        <taxon>Bacteria</taxon>
        <taxon>Pseudomonadati</taxon>
        <taxon>Pseudomonadota</taxon>
        <taxon>Alphaproteobacteria</taxon>
        <taxon>Minwuiales</taxon>
        <taxon>Minwuiaceae</taxon>
        <taxon>Minwuia</taxon>
    </lineage>
</organism>
<name>A0A2M9G7L0_9PROT</name>
<dbReference type="InterPro" id="IPR051677">
    <property type="entry name" value="AfsR-DnrI-RedD_regulator"/>
</dbReference>
<sequence length="674" mass="75891">MNGAMKLRAELLGPPRFLVGDRVLDIRLRKSKALLAFLCLNAGERQSRSRLRTLLWEDDDENRGAVSLRQTLFNIRKTLADAGFDGLEVTNEHLLLPRAQVVTDVELLTNAVRQGDFAAEKLQGEKRLADRLCEGLENVGETYFATLRAERQIVYSMLQEPLERHLTEGAQDGAEVAAARALLNLDPSHELACRRLMADRATRGDAAGAIAIYNELWSVLSEEFDTEPSVETQSLLARIKLDRYTSDFIPPMTAEARPWSDSTEIAAQKNTAFVDRGPVIVMGRFELHGETDARPGLAQALRHDLLSRLIRFREWSVLDQVPAGGLQKTDSVFELTASIQHDGDLLGVSINLKELQTERFLWSEYYGIGRDDVLEHQAELVARIALALNVHISADRLERIGTIPNVTLDLYDRLLIGQQLNFTWDRANSDRAADTFRSLIEEKPFFAPAYSALAQLINSRHIIFPGAFRNSEQLEFSNHLTNVALRLDPLDSRSHLCSGWSLALRDRFDEAYQGFRMAYELNENDPWTAVSAPAGFCFCGDLDRAARLAERALDRGLVASPLQWSYQVVIWFSCGDDARAIEAFERSDGGFFGVEAWYTAALVRRRELRKARRQYADLIERIRQRWTGQPNPTFADAETWLVQCFPIGDPETRAAFFGALKQAGLQAPEALHTD</sequence>
<dbReference type="Gene3D" id="1.25.40.10">
    <property type="entry name" value="Tetratricopeptide repeat domain"/>
    <property type="match status" value="1"/>
</dbReference>
<dbReference type="InterPro" id="IPR005158">
    <property type="entry name" value="BTAD"/>
</dbReference>
<dbReference type="PANTHER" id="PTHR35807">
    <property type="entry name" value="TRANSCRIPTIONAL REGULATOR REDD-RELATED"/>
    <property type="match status" value="1"/>
</dbReference>
<proteinExistence type="predicted"/>
<evidence type="ECO:0000313" key="2">
    <source>
        <dbReference type="EMBL" id="PJK31694.1"/>
    </source>
</evidence>
<dbReference type="GO" id="GO:0003677">
    <property type="term" value="F:DNA binding"/>
    <property type="evidence" value="ECO:0007669"/>
    <property type="project" value="InterPro"/>
</dbReference>
<protein>
    <recommendedName>
        <fullName evidence="1">Bacterial transcriptional activator domain-containing protein</fullName>
    </recommendedName>
</protein>
<dbReference type="SUPFAM" id="SSF46894">
    <property type="entry name" value="C-terminal effector domain of the bipartite response regulators"/>
    <property type="match status" value="1"/>
</dbReference>
<dbReference type="GO" id="GO:0006355">
    <property type="term" value="P:regulation of DNA-templated transcription"/>
    <property type="evidence" value="ECO:0007669"/>
    <property type="project" value="InterPro"/>
</dbReference>
<feature type="domain" description="Bacterial transcriptional activator" evidence="1">
    <location>
        <begin position="103"/>
        <end position="240"/>
    </location>
</feature>
<dbReference type="SUPFAM" id="SSF48452">
    <property type="entry name" value="TPR-like"/>
    <property type="match status" value="2"/>
</dbReference>
<dbReference type="InterPro" id="IPR016032">
    <property type="entry name" value="Sig_transdc_resp-reg_C-effctor"/>
</dbReference>
<reference evidence="2 3" key="1">
    <citation type="submission" date="2017-11" db="EMBL/GenBank/DDBJ databases">
        <title>Draft genome sequence of Rhizobiales bacterium SY3-13.</title>
        <authorList>
            <person name="Sun C."/>
        </authorList>
    </citation>
    <scope>NUCLEOTIDE SEQUENCE [LARGE SCALE GENOMIC DNA]</scope>
    <source>
        <strain evidence="2 3">SY3-13</strain>
    </source>
</reference>
<dbReference type="Proteomes" id="UP000229498">
    <property type="component" value="Unassembled WGS sequence"/>
</dbReference>
<dbReference type="Pfam" id="PF03704">
    <property type="entry name" value="BTAD"/>
    <property type="match status" value="1"/>
</dbReference>
<keyword evidence="3" id="KW-1185">Reference proteome</keyword>
<accession>A0A2M9G7L0</accession>
<evidence type="ECO:0000259" key="1">
    <source>
        <dbReference type="SMART" id="SM01043"/>
    </source>
</evidence>
<gene>
    <name evidence="2" type="ORF">CVT23_01205</name>
</gene>
<dbReference type="InterPro" id="IPR036388">
    <property type="entry name" value="WH-like_DNA-bd_sf"/>
</dbReference>
<dbReference type="EMBL" id="PHIG01000004">
    <property type="protein sequence ID" value="PJK31694.1"/>
    <property type="molecule type" value="Genomic_DNA"/>
</dbReference>
<comment type="caution">
    <text evidence="2">The sequence shown here is derived from an EMBL/GenBank/DDBJ whole genome shotgun (WGS) entry which is preliminary data.</text>
</comment>
<dbReference type="AlphaFoldDB" id="A0A2M9G7L0"/>
<dbReference type="Gene3D" id="1.10.10.10">
    <property type="entry name" value="Winged helix-like DNA-binding domain superfamily/Winged helix DNA-binding domain"/>
    <property type="match status" value="1"/>
</dbReference>
<dbReference type="InterPro" id="IPR011990">
    <property type="entry name" value="TPR-like_helical_dom_sf"/>
</dbReference>
<evidence type="ECO:0000313" key="3">
    <source>
        <dbReference type="Proteomes" id="UP000229498"/>
    </source>
</evidence>